<reference evidence="2" key="2">
    <citation type="submission" date="2023-02" db="EMBL/GenBank/DDBJ databases">
        <authorList>
            <consortium name="DOE Joint Genome Institute"/>
            <person name="Mondo S.J."/>
            <person name="Chang Y."/>
            <person name="Wang Y."/>
            <person name="Ahrendt S."/>
            <person name="Andreopoulos W."/>
            <person name="Barry K."/>
            <person name="Beard J."/>
            <person name="Benny G.L."/>
            <person name="Blankenship S."/>
            <person name="Bonito G."/>
            <person name="Cuomo C."/>
            <person name="Desiro A."/>
            <person name="Gervers K.A."/>
            <person name="Hundley H."/>
            <person name="Kuo A."/>
            <person name="LaButti K."/>
            <person name="Lang B.F."/>
            <person name="Lipzen A."/>
            <person name="O'Donnell K."/>
            <person name="Pangilinan J."/>
            <person name="Reynolds N."/>
            <person name="Sandor L."/>
            <person name="Smith M.W."/>
            <person name="Tsang A."/>
            <person name="Grigoriev I.V."/>
            <person name="Stajich J.E."/>
            <person name="Spatafora J.W."/>
        </authorList>
    </citation>
    <scope>NUCLEOTIDE SEQUENCE</scope>
    <source>
        <strain evidence="2">RSA 2281</strain>
    </source>
</reference>
<feature type="compositionally biased region" description="Polar residues" evidence="1">
    <location>
        <begin position="238"/>
        <end position="268"/>
    </location>
</feature>
<feature type="compositionally biased region" description="Acidic residues" evidence="1">
    <location>
        <begin position="326"/>
        <end position="341"/>
    </location>
</feature>
<proteinExistence type="predicted"/>
<feature type="region of interest" description="Disordered" evidence="1">
    <location>
        <begin position="696"/>
        <end position="762"/>
    </location>
</feature>
<evidence type="ECO:0000313" key="2">
    <source>
        <dbReference type="EMBL" id="KAI9246870.1"/>
    </source>
</evidence>
<comment type="caution">
    <text evidence="2">The sequence shown here is derived from an EMBL/GenBank/DDBJ whole genome shotgun (WGS) entry which is preliminary data.</text>
</comment>
<gene>
    <name evidence="2" type="ORF">BDA99DRAFT_609406</name>
</gene>
<feature type="compositionally biased region" description="Polar residues" evidence="1">
    <location>
        <begin position="46"/>
        <end position="58"/>
    </location>
</feature>
<feature type="region of interest" description="Disordered" evidence="1">
    <location>
        <begin position="647"/>
        <end position="670"/>
    </location>
</feature>
<dbReference type="Proteomes" id="UP001209540">
    <property type="component" value="Unassembled WGS sequence"/>
</dbReference>
<feature type="region of interest" description="Disordered" evidence="1">
    <location>
        <begin position="22"/>
        <end position="396"/>
    </location>
</feature>
<keyword evidence="3" id="KW-1185">Reference proteome</keyword>
<organism evidence="2 3">
    <name type="scientific">Phascolomyces articulosus</name>
    <dbReference type="NCBI Taxonomy" id="60185"/>
    <lineage>
        <taxon>Eukaryota</taxon>
        <taxon>Fungi</taxon>
        <taxon>Fungi incertae sedis</taxon>
        <taxon>Mucoromycota</taxon>
        <taxon>Mucoromycotina</taxon>
        <taxon>Mucoromycetes</taxon>
        <taxon>Mucorales</taxon>
        <taxon>Lichtheimiaceae</taxon>
        <taxon>Phascolomyces</taxon>
    </lineage>
</organism>
<dbReference type="EMBL" id="JAIXMP010000044">
    <property type="protein sequence ID" value="KAI9246870.1"/>
    <property type="molecule type" value="Genomic_DNA"/>
</dbReference>
<feature type="region of interest" description="Disordered" evidence="1">
    <location>
        <begin position="795"/>
        <end position="823"/>
    </location>
</feature>
<sequence>MSAAPYDTDNVTVSLSRLALAKAIKTPDDEESNKEPWTKSIIFHQSHVSDSMRQSMLFPNQPRQRQQRMHGQQRPHSQMLQHHPQGQHPQQRPMSQFPQQRRRSRSSSHMLDQHMEHQPHPQQLQQHHHQQYPQQQQQHQQYPQQRQSRATSPSPQHMLNNNRPSSSYEMYRQSSSDRSGSQGSSSHRQTPTSQERATPSQGRRNKAVAISDEDEEEEGITSDDDDESQPTPMPRKSASFQILNSQATSTPALSSNAPLSRPKSTLQLPSDDDDDEESEEDVLSDEEDEDVAAAAKHGKAQQQSVLKEKNNSRRKLHDKLRHSDSEDSQDHDDDEEDDESDHEDRIIEQRQQQNFANMARRPSSTLLDDDALKARRMSTLRQLERGPSMHKRSRSQGDLNLMAEQAQVQAVMMEQQQNPYAEAVGGKSGAIERWRLGVTDGTPNSSRPTSIQDSSSSGASPASNIDGVVDGENDQRDSFMPEGFRRERRSTIGEMDMMYYHMQQQQQQQMQWQMQQAAQMQQMAQIQQYQQAAMMMQQQQQMMAIPTPVPMASSPTPRTAPNQNPNRKSVSAMDLLTQLEKEKDEAKFKPYNPKTRVTAPNGAKIDSGLLGRLPKNKSHNLSFQQLEQQGGVDRNKFLMRASRSDMNLSSMGQNFPASQSDMNLSAMGSNFPASRSDMNLSAMGSNLTASRSDMNLASMGQQQRRSRSPGPEKALRSSSALDISNMGKKGKLSNTDARRRSEMMPPQVTPSISTPNNLRQSYMPSANNNVMYGQYLMPMGGNGGGGAPMGMMTPSMSSGNRSAPMNGSSSRRSIANWSNGGYQ</sequence>
<feature type="compositionally biased region" description="Polar residues" evidence="1">
    <location>
        <begin position="148"/>
        <end position="164"/>
    </location>
</feature>
<feature type="compositionally biased region" description="Low complexity" evidence="1">
    <location>
        <begin position="165"/>
        <end position="186"/>
    </location>
</feature>
<feature type="compositionally biased region" description="Polar residues" evidence="1">
    <location>
        <begin position="441"/>
        <end position="453"/>
    </location>
</feature>
<evidence type="ECO:0000313" key="3">
    <source>
        <dbReference type="Proteomes" id="UP001209540"/>
    </source>
</evidence>
<name>A0AAD5P9S8_9FUNG</name>
<protein>
    <submittedName>
        <fullName evidence="2">Uncharacterized protein</fullName>
    </submittedName>
</protein>
<feature type="compositionally biased region" description="Basic and acidic residues" evidence="1">
    <location>
        <begin position="473"/>
        <end position="484"/>
    </location>
</feature>
<accession>A0AAD5P9S8</accession>
<evidence type="ECO:0000256" key="1">
    <source>
        <dbReference type="SAM" id="MobiDB-lite"/>
    </source>
</evidence>
<reference evidence="2" key="1">
    <citation type="journal article" date="2022" name="IScience">
        <title>Evolution of zygomycete secretomes and the origins of terrestrial fungal ecologies.</title>
        <authorList>
            <person name="Chang Y."/>
            <person name="Wang Y."/>
            <person name="Mondo S."/>
            <person name="Ahrendt S."/>
            <person name="Andreopoulos W."/>
            <person name="Barry K."/>
            <person name="Beard J."/>
            <person name="Benny G.L."/>
            <person name="Blankenship S."/>
            <person name="Bonito G."/>
            <person name="Cuomo C."/>
            <person name="Desiro A."/>
            <person name="Gervers K.A."/>
            <person name="Hundley H."/>
            <person name="Kuo A."/>
            <person name="LaButti K."/>
            <person name="Lang B.F."/>
            <person name="Lipzen A."/>
            <person name="O'Donnell K."/>
            <person name="Pangilinan J."/>
            <person name="Reynolds N."/>
            <person name="Sandor L."/>
            <person name="Smith M.E."/>
            <person name="Tsang A."/>
            <person name="Grigoriev I.V."/>
            <person name="Stajich J.E."/>
            <person name="Spatafora J.W."/>
        </authorList>
    </citation>
    <scope>NUCLEOTIDE SEQUENCE</scope>
    <source>
        <strain evidence="2">RSA 2281</strain>
    </source>
</reference>
<feature type="compositionally biased region" description="Low complexity" evidence="1">
    <location>
        <begin position="120"/>
        <end position="147"/>
    </location>
</feature>
<feature type="compositionally biased region" description="Polar residues" evidence="1">
    <location>
        <begin position="800"/>
        <end position="823"/>
    </location>
</feature>
<feature type="compositionally biased region" description="Acidic residues" evidence="1">
    <location>
        <begin position="270"/>
        <end position="291"/>
    </location>
</feature>
<dbReference type="AlphaFoldDB" id="A0AAD5P9S8"/>
<feature type="compositionally biased region" description="Polar residues" evidence="1">
    <location>
        <begin position="349"/>
        <end position="366"/>
    </location>
</feature>
<feature type="compositionally biased region" description="Acidic residues" evidence="1">
    <location>
        <begin position="211"/>
        <end position="228"/>
    </location>
</feature>
<feature type="compositionally biased region" description="Polar residues" evidence="1">
    <location>
        <begin position="187"/>
        <end position="202"/>
    </location>
</feature>
<feature type="compositionally biased region" description="Low complexity" evidence="1">
    <location>
        <begin position="74"/>
        <end position="99"/>
    </location>
</feature>
<feature type="compositionally biased region" description="Polar residues" evidence="1">
    <location>
        <begin position="749"/>
        <end position="762"/>
    </location>
</feature>
<feature type="region of interest" description="Disordered" evidence="1">
    <location>
        <begin position="437"/>
        <end position="484"/>
    </location>
</feature>
<feature type="compositionally biased region" description="Low complexity" evidence="1">
    <location>
        <begin position="454"/>
        <end position="463"/>
    </location>
</feature>
<feature type="compositionally biased region" description="Low complexity" evidence="1">
    <location>
        <begin position="292"/>
        <end position="303"/>
    </location>
</feature>